<protein>
    <submittedName>
        <fullName evidence="1">Uncharacterized protein</fullName>
    </submittedName>
</protein>
<evidence type="ECO:0000313" key="1">
    <source>
        <dbReference type="EMBL" id="QHU17458.1"/>
    </source>
</evidence>
<accession>A0A6C0KM97</accession>
<dbReference type="EMBL" id="MN740908">
    <property type="protein sequence ID" value="QHU17458.1"/>
    <property type="molecule type" value="Genomic_DNA"/>
</dbReference>
<organism evidence="1">
    <name type="scientific">viral metagenome</name>
    <dbReference type="NCBI Taxonomy" id="1070528"/>
    <lineage>
        <taxon>unclassified sequences</taxon>
        <taxon>metagenomes</taxon>
        <taxon>organismal metagenomes</taxon>
    </lineage>
</organism>
<reference evidence="1" key="1">
    <citation type="journal article" date="2020" name="Nature">
        <title>Giant virus diversity and host interactions through global metagenomics.</title>
        <authorList>
            <person name="Schulz F."/>
            <person name="Roux S."/>
            <person name="Paez-Espino D."/>
            <person name="Jungbluth S."/>
            <person name="Walsh D.A."/>
            <person name="Denef V.J."/>
            <person name="McMahon K.D."/>
            <person name="Konstantinidis K.T."/>
            <person name="Eloe-Fadrosh E.A."/>
            <person name="Kyrpides N.C."/>
            <person name="Woyke T."/>
        </authorList>
    </citation>
    <scope>NUCLEOTIDE SEQUENCE</scope>
    <source>
        <strain evidence="1">GVMAG-S-3300012000-57</strain>
    </source>
</reference>
<dbReference type="InterPro" id="IPR043918">
    <property type="entry name" value="DUF5760"/>
</dbReference>
<proteinExistence type="predicted"/>
<dbReference type="Pfam" id="PF19064">
    <property type="entry name" value="DUF5760"/>
    <property type="match status" value="1"/>
</dbReference>
<sequence>MSEVALHPKKVFVENVQKWSLYDRQLKLIAEKTKVIRDAKQNASKQIIEYMETNKLSHSKIELSDGELKIVEKKDYSPLTFSYIEESLAKIIPEKAHVDYIIDYLKTNREIKVTQEIKRTSAQKV</sequence>
<dbReference type="AlphaFoldDB" id="A0A6C0KM97"/>
<name>A0A6C0KM97_9ZZZZ</name>